<evidence type="ECO:0000256" key="6">
    <source>
        <dbReference type="ARBA" id="ARBA00022490"/>
    </source>
</evidence>
<evidence type="ECO:0000256" key="5">
    <source>
        <dbReference type="ARBA" id="ARBA00020267"/>
    </source>
</evidence>
<keyword evidence="7 11" id="KW-0853">WD repeat</keyword>
<feature type="domain" description="Transcription factor IIIC subunit Tfc1/Sfc1 triple barrel" evidence="14">
    <location>
        <begin position="12"/>
        <end position="109"/>
    </location>
</feature>
<feature type="repeat" description="WD" evidence="11">
    <location>
        <begin position="934"/>
        <end position="972"/>
    </location>
</feature>
<evidence type="ECO:0000256" key="7">
    <source>
        <dbReference type="ARBA" id="ARBA00022574"/>
    </source>
</evidence>
<accession>A0AAV2TPX1</accession>
<comment type="similarity">
    <text evidence="4">Belongs to the WD repeat ELP2 family.</text>
</comment>
<dbReference type="InterPro" id="IPR015943">
    <property type="entry name" value="WD40/YVTN_repeat-like_dom_sf"/>
</dbReference>
<dbReference type="Pfam" id="PF00400">
    <property type="entry name" value="WD40"/>
    <property type="match status" value="5"/>
</dbReference>
<evidence type="ECO:0000259" key="13">
    <source>
        <dbReference type="Pfam" id="PF09734"/>
    </source>
</evidence>
<keyword evidence="6" id="KW-0963">Cytoplasm</keyword>
<dbReference type="Gene3D" id="2.130.10.10">
    <property type="entry name" value="YVTN repeat-like/Quinoprotein amine dehydrogenase"/>
    <property type="match status" value="4"/>
</dbReference>
<dbReference type="InterPro" id="IPR036322">
    <property type="entry name" value="WD40_repeat_dom_sf"/>
</dbReference>
<name>A0AAV2TPX1_CALDB</name>
<keyword evidence="9" id="KW-0677">Repeat</keyword>
<evidence type="ECO:0000256" key="2">
    <source>
        <dbReference type="ARBA" id="ARBA00004496"/>
    </source>
</evidence>
<dbReference type="GO" id="GO:0033588">
    <property type="term" value="C:elongator holoenzyme complex"/>
    <property type="evidence" value="ECO:0007669"/>
    <property type="project" value="InterPro"/>
</dbReference>
<evidence type="ECO:0000256" key="10">
    <source>
        <dbReference type="ARBA" id="ARBA00023242"/>
    </source>
</evidence>
<feature type="repeat" description="WD" evidence="11">
    <location>
        <begin position="1303"/>
        <end position="1335"/>
    </location>
</feature>
<dbReference type="EMBL" id="CAXLJL010000567">
    <property type="protein sequence ID" value="CAL5138984.1"/>
    <property type="molecule type" value="Genomic_DNA"/>
</dbReference>
<evidence type="ECO:0000256" key="4">
    <source>
        <dbReference type="ARBA" id="ARBA00005881"/>
    </source>
</evidence>
<evidence type="ECO:0000259" key="14">
    <source>
        <dbReference type="Pfam" id="PF17682"/>
    </source>
</evidence>
<dbReference type="Pfam" id="PF09734">
    <property type="entry name" value="Tau95"/>
    <property type="match status" value="1"/>
</dbReference>
<dbReference type="PROSITE" id="PS50082">
    <property type="entry name" value="WD_REPEATS_2"/>
    <property type="match status" value="3"/>
</dbReference>
<feature type="domain" description="Transcription factor IIIC subunit 5 HTH" evidence="13">
    <location>
        <begin position="162"/>
        <end position="313"/>
    </location>
</feature>
<evidence type="ECO:0000256" key="1">
    <source>
        <dbReference type="ARBA" id="ARBA00004123"/>
    </source>
</evidence>
<reference evidence="15" key="1">
    <citation type="submission" date="2024-06" db="EMBL/GenBank/DDBJ databases">
        <authorList>
            <person name="Liu X."/>
            <person name="Lenzi L."/>
            <person name="Haldenby T S."/>
            <person name="Uol C."/>
        </authorList>
    </citation>
    <scope>NUCLEOTIDE SEQUENCE</scope>
</reference>
<comment type="caution">
    <text evidence="15">The sequence shown here is derived from an EMBL/GenBank/DDBJ whole genome shotgun (WGS) entry which is preliminary data.</text>
</comment>
<sequence>MEFKVPHAEYVGVEFPGVVENIDKAVEMLGGREEILNTIGCKSHRLKLCFRPHMAYAKPAWGDATHVTGLLLRVRRCRNKKTGEIKIMPTLLGRVNRLYKFEGMADYQYGPFERIPQCSAEAQDSSTFGENEKFRVFYEDLVIREPTATLDPYLSRDTPLYLPPLLFSRQDTPFAYNFAPRYKSSEYIKLEEKSQKLPVARKARPNYGCIVTLQDPSPMQPNPMAVERFMDRKLDTNRISLQMDQLFKERPVWLRNGLIQNVRCHPRTPTFKYSLPCKGYYMPQGPWGRSWIRFGYDPRADPEARFYQVIDFRLHSHVMIRKVLESGNTRRSGGFLADGGRRSRASLRDHQTWTGWTSEGTSMSTPRTASGTGFGADNTDLDVDRDSDALDEDEVTINDEGPLDAVSLQEYEYRFSPTHLPAAQQSMYCLVDVDVPEVQAILAEVPDRKEIDPVDGWLKSGALSAIPPQSPTTNSKEGFKNLESSIHFSWNEDLTHRPLISNSLSSFLNQQNSQQFDSISSAHTSNLPRTSELRSNTVVSYEQEPASQGPMAHNPLSTPDDLDIELWLSNPDAFRCVYISACANQKSGCCSIVSLTPPSGASKNLLAYGSSNAVCLAYSVELIEKSGSDQCPTGFRTIRVLNEHKNPVNCVRWLEPVRRTGVKTSWTHLLLLSVDSVGEAIIWAVNRETLFRKPWNVIGGDWYILLKFSACEHSTPNSVDGCVLPLPVTDAVENDSSENGKSLIVLDVAADAAVYNHLIELKETGPNYTGDLFLLEATGGVKSTVVCSCKSLCLCLRTFCWQFDSQDSPPQSAPWLHSVVIGMDDGSTVVQSEALRTNRIASDSREFSQSCSIPGHTNWTLCVDVCVDPCSPTLSVLVATGSEDSFIRLWAIRQTEPGMEEQTGKVSMKIADFQLPSSFCETSLEISVFSESVLAGHANWVTGVAWAPCFEGDSYPPALLSSSTDKSVIVWSPPPSPSARGGGCGDEVALWLEAARMGNFGGTSFGFRDCFWSATAADTVYGHNFHGSISVWRHSKGSSVWTPGLPVTGHYGHVNDLSWSSSPSEVATKPKQFHLLLTAGVDQTVRAHVPLTRYTDPTNSSESSQSASCMWQELARPQIHGYNMNAVASLSAISYVSAGCEKVVRVFKTTRPFVEAYKQATGLDHYPMAESSSNCRAEYSVDTLAEGAVQPTLGLSNQIVAPNTAADGQLRCQPENDCAPNDQEGRNFTSNPSKVPLATEDYLQNSTLWPEVKKLYGHTDEVFCLAAHPNLCLVASAGIARTAAQAYIILWNGYADWAIHQRLTHHQLTVVQMSWSNGGEHLLAVSRDRTWSLWSRTQTSEQLPQFSLTAYPTKGASHSRIIWTCAWSPDDRFFLTGSRDKTILIWSVPDNPTSQETTSVACRPLNVHKHFPCAVTALDMRSLAASEARPVATYLTAVGLESGELFLLILTQGSPEDAYSFIWSRVISIPSAWSHALGKRVTRVAFEKEDKQLPAASPIYLATASEDGMVHVFTIDRKSLSHTLPCLRAL</sequence>
<dbReference type="SUPFAM" id="SSF50974">
    <property type="entry name" value="Nitrous oxide reductase, N-terminal domain"/>
    <property type="match status" value="1"/>
</dbReference>
<evidence type="ECO:0000256" key="11">
    <source>
        <dbReference type="PROSITE-ProRule" id="PRU00221"/>
    </source>
</evidence>
<dbReference type="PANTHER" id="PTHR44111">
    <property type="entry name" value="ELONGATOR COMPLEX PROTEIN 2"/>
    <property type="match status" value="1"/>
</dbReference>
<evidence type="ECO:0000256" key="3">
    <source>
        <dbReference type="ARBA" id="ARBA00005043"/>
    </source>
</evidence>
<comment type="subcellular location">
    <subcellularLocation>
        <location evidence="2">Cytoplasm</location>
    </subcellularLocation>
    <subcellularLocation>
        <location evidence="1">Nucleus</location>
    </subcellularLocation>
</comment>
<evidence type="ECO:0000313" key="16">
    <source>
        <dbReference type="Proteomes" id="UP001497525"/>
    </source>
</evidence>
<dbReference type="InterPro" id="IPR001680">
    <property type="entry name" value="WD40_rpt"/>
</dbReference>
<dbReference type="PANTHER" id="PTHR44111:SF1">
    <property type="entry name" value="ELONGATOR COMPLEX PROTEIN 2"/>
    <property type="match status" value="1"/>
</dbReference>
<dbReference type="PROSITE" id="PS50294">
    <property type="entry name" value="WD_REPEATS_REGION"/>
    <property type="match status" value="1"/>
</dbReference>
<dbReference type="SUPFAM" id="SSF50978">
    <property type="entry name" value="WD40 repeat-like"/>
    <property type="match status" value="2"/>
</dbReference>
<comment type="pathway">
    <text evidence="3">tRNA modification; 5-methoxycarbonylmethyl-2-thiouridine-tRNA biosynthesis.</text>
</comment>
<dbReference type="SMART" id="SM00320">
    <property type="entry name" value="WD40"/>
    <property type="match status" value="8"/>
</dbReference>
<dbReference type="GO" id="GO:0005634">
    <property type="term" value="C:nucleus"/>
    <property type="evidence" value="ECO:0007669"/>
    <property type="project" value="UniProtKB-SubCell"/>
</dbReference>
<feature type="compositionally biased region" description="Polar residues" evidence="12">
    <location>
        <begin position="521"/>
        <end position="540"/>
    </location>
</feature>
<evidence type="ECO:0000256" key="8">
    <source>
        <dbReference type="ARBA" id="ARBA00022694"/>
    </source>
</evidence>
<dbReference type="InterPro" id="IPR011045">
    <property type="entry name" value="N2O_reductase_N"/>
</dbReference>
<evidence type="ECO:0000256" key="9">
    <source>
        <dbReference type="ARBA" id="ARBA00022737"/>
    </source>
</evidence>
<keyword evidence="8" id="KW-0819">tRNA processing</keyword>
<dbReference type="Proteomes" id="UP001497525">
    <property type="component" value="Unassembled WGS sequence"/>
</dbReference>
<dbReference type="GO" id="GO:0005737">
    <property type="term" value="C:cytoplasm"/>
    <property type="evidence" value="ECO:0007669"/>
    <property type="project" value="UniProtKB-SubCell"/>
</dbReference>
<dbReference type="GO" id="GO:0002098">
    <property type="term" value="P:tRNA wobble uridine modification"/>
    <property type="evidence" value="ECO:0007669"/>
    <property type="project" value="InterPro"/>
</dbReference>
<proteinExistence type="inferred from homology"/>
<feature type="repeat" description="WD" evidence="11">
    <location>
        <begin position="1355"/>
        <end position="1396"/>
    </location>
</feature>
<evidence type="ECO:0000313" key="15">
    <source>
        <dbReference type="EMBL" id="CAL5138984.1"/>
    </source>
</evidence>
<dbReference type="InterPro" id="IPR037289">
    <property type="entry name" value="Elp2"/>
</dbReference>
<evidence type="ECO:0000256" key="12">
    <source>
        <dbReference type="SAM" id="MobiDB-lite"/>
    </source>
</evidence>
<dbReference type="Gene3D" id="3.30.200.160">
    <property type="entry name" value="TFIIIC, subcomplex tauA, subunit Sfc1, barrel domain"/>
    <property type="match status" value="1"/>
</dbReference>
<dbReference type="InterPro" id="IPR041499">
    <property type="entry name" value="Tfc1/Sfc1_N"/>
</dbReference>
<dbReference type="InterPro" id="IPR019136">
    <property type="entry name" value="TF_IIIC_su-5_HTH"/>
</dbReference>
<dbReference type="Pfam" id="PF17682">
    <property type="entry name" value="Tau95_N"/>
    <property type="match status" value="1"/>
</dbReference>
<dbReference type="InterPro" id="IPR042536">
    <property type="entry name" value="TFIIIC_tauA_Sfc1"/>
</dbReference>
<gene>
    <name evidence="15" type="ORF">CDAUBV1_LOCUS14041</name>
</gene>
<feature type="compositionally biased region" description="Polar residues" evidence="12">
    <location>
        <begin position="354"/>
        <end position="371"/>
    </location>
</feature>
<keyword evidence="10" id="KW-0539">Nucleus</keyword>
<organism evidence="15 16">
    <name type="scientific">Calicophoron daubneyi</name>
    <name type="common">Rumen fluke</name>
    <name type="synonym">Paramphistomum daubneyi</name>
    <dbReference type="NCBI Taxonomy" id="300641"/>
    <lineage>
        <taxon>Eukaryota</taxon>
        <taxon>Metazoa</taxon>
        <taxon>Spiralia</taxon>
        <taxon>Lophotrochozoa</taxon>
        <taxon>Platyhelminthes</taxon>
        <taxon>Trematoda</taxon>
        <taxon>Digenea</taxon>
        <taxon>Plagiorchiida</taxon>
        <taxon>Pronocephalata</taxon>
        <taxon>Paramphistomoidea</taxon>
        <taxon>Paramphistomidae</taxon>
        <taxon>Calicophoron</taxon>
    </lineage>
</organism>
<feature type="region of interest" description="Disordered" evidence="12">
    <location>
        <begin position="521"/>
        <end position="554"/>
    </location>
</feature>
<feature type="region of interest" description="Disordered" evidence="12">
    <location>
        <begin position="354"/>
        <end position="381"/>
    </location>
</feature>
<protein>
    <recommendedName>
        <fullName evidence="5">Elongator complex protein 2</fullName>
    </recommendedName>
</protein>